<dbReference type="Proteomes" id="UP000016223">
    <property type="component" value="Chromosome 2"/>
</dbReference>
<evidence type="ECO:0000256" key="1">
    <source>
        <dbReference type="SAM" id="MobiDB-lite"/>
    </source>
</evidence>
<sequence>MNPQGTDPKLIDALNRASSLELFQLSAIIERMLADPRRILAVRRNMNLGQTVRFLDWRDGQMRHGKVVAMKDTQVTLHEEGTRREWKLPYVAVEPPDPASPPATASARAAPPQSMPSRGDFRCGEKVSFDDRYLQPQVGVVVRINQRTATVDTGNGHSWRVPFHMLRQVFDI</sequence>
<dbReference type="HOGENOM" id="CLU_129779_0_0_4"/>
<feature type="compositionally biased region" description="Low complexity" evidence="1">
    <location>
        <begin position="102"/>
        <end position="112"/>
    </location>
</feature>
<feature type="region of interest" description="Disordered" evidence="1">
    <location>
        <begin position="95"/>
        <end position="118"/>
    </location>
</feature>
<accession>T1XKU5</accession>
<protein>
    <submittedName>
        <fullName evidence="2">Uncharacterized protein</fullName>
    </submittedName>
</protein>
<proteinExistence type="predicted"/>
<dbReference type="OrthoDB" id="6195523at2"/>
<dbReference type="EMBL" id="CP003912">
    <property type="protein sequence ID" value="AGU53507.1"/>
    <property type="molecule type" value="Genomic_DNA"/>
</dbReference>
<name>T1XKU5_VARPD</name>
<dbReference type="KEGG" id="vpd:VAPA_2c09510"/>
<organism evidence="2 3">
    <name type="scientific">Variovorax paradoxus B4</name>
    <dbReference type="NCBI Taxonomy" id="1246301"/>
    <lineage>
        <taxon>Bacteria</taxon>
        <taxon>Pseudomonadati</taxon>
        <taxon>Pseudomonadota</taxon>
        <taxon>Betaproteobacteria</taxon>
        <taxon>Burkholderiales</taxon>
        <taxon>Comamonadaceae</taxon>
        <taxon>Variovorax</taxon>
    </lineage>
</organism>
<evidence type="ECO:0000313" key="2">
    <source>
        <dbReference type="EMBL" id="AGU53507.1"/>
    </source>
</evidence>
<dbReference type="AlphaFoldDB" id="T1XKU5"/>
<evidence type="ECO:0000313" key="3">
    <source>
        <dbReference type="Proteomes" id="UP000016223"/>
    </source>
</evidence>
<dbReference type="RefSeq" id="WP_021004333.1">
    <property type="nucleotide sequence ID" value="NC_022234.1"/>
</dbReference>
<dbReference type="PATRIC" id="fig|1246301.3.peg.6472"/>
<reference evidence="2 3" key="1">
    <citation type="submission" date="2012-10" db="EMBL/GenBank/DDBJ databases">
        <title>Genome sequence of Variovorax paradoxus B4.</title>
        <authorList>
            <person name="Schuldes J."/>
            <person name="Brandt U."/>
            <person name="Hiessl S."/>
            <person name="Wuebbeler J.H."/>
            <person name="Thuermer A."/>
            <person name="Steinbuechel A."/>
            <person name="Daniel R."/>
        </authorList>
    </citation>
    <scope>NUCLEOTIDE SEQUENCE [LARGE SCALE GENOMIC DNA]</scope>
    <source>
        <strain evidence="2 3">B4</strain>
    </source>
</reference>
<gene>
    <name evidence="2" type="ORF">VAPA_2c09510</name>
</gene>